<protein>
    <submittedName>
        <fullName evidence="1">Uncharacterized protein</fullName>
    </submittedName>
</protein>
<proteinExistence type="predicted"/>
<organism evidence="1 2">
    <name type="scientific">Helianthus annuus</name>
    <name type="common">Common sunflower</name>
    <dbReference type="NCBI Taxonomy" id="4232"/>
    <lineage>
        <taxon>Eukaryota</taxon>
        <taxon>Viridiplantae</taxon>
        <taxon>Streptophyta</taxon>
        <taxon>Embryophyta</taxon>
        <taxon>Tracheophyta</taxon>
        <taxon>Spermatophyta</taxon>
        <taxon>Magnoliopsida</taxon>
        <taxon>eudicotyledons</taxon>
        <taxon>Gunneridae</taxon>
        <taxon>Pentapetalae</taxon>
        <taxon>asterids</taxon>
        <taxon>campanulids</taxon>
        <taxon>Asterales</taxon>
        <taxon>Asteraceae</taxon>
        <taxon>Asteroideae</taxon>
        <taxon>Heliantheae alliance</taxon>
        <taxon>Heliantheae</taxon>
        <taxon>Helianthus</taxon>
    </lineage>
</organism>
<keyword evidence="2" id="KW-1185">Reference proteome</keyword>
<dbReference type="InParanoid" id="A0A251SF48"/>
<dbReference type="EMBL" id="CM007903">
    <property type="protein sequence ID" value="OTF97171.1"/>
    <property type="molecule type" value="Genomic_DNA"/>
</dbReference>
<gene>
    <name evidence="1" type="ORF">HannXRQ_Chr14g0431691</name>
</gene>
<dbReference type="Proteomes" id="UP000215914">
    <property type="component" value="Chromosome 14"/>
</dbReference>
<reference evidence="2" key="1">
    <citation type="journal article" date="2017" name="Nature">
        <title>The sunflower genome provides insights into oil metabolism, flowering and Asterid evolution.</title>
        <authorList>
            <person name="Badouin H."/>
            <person name="Gouzy J."/>
            <person name="Grassa C.J."/>
            <person name="Murat F."/>
            <person name="Staton S.E."/>
            <person name="Cottret L."/>
            <person name="Lelandais-Briere C."/>
            <person name="Owens G.L."/>
            <person name="Carrere S."/>
            <person name="Mayjonade B."/>
            <person name="Legrand L."/>
            <person name="Gill N."/>
            <person name="Kane N.C."/>
            <person name="Bowers J.E."/>
            <person name="Hubner S."/>
            <person name="Bellec A."/>
            <person name="Berard A."/>
            <person name="Berges H."/>
            <person name="Blanchet N."/>
            <person name="Boniface M.C."/>
            <person name="Brunel D."/>
            <person name="Catrice O."/>
            <person name="Chaidir N."/>
            <person name="Claudel C."/>
            <person name="Donnadieu C."/>
            <person name="Faraut T."/>
            <person name="Fievet G."/>
            <person name="Helmstetter N."/>
            <person name="King M."/>
            <person name="Knapp S.J."/>
            <person name="Lai Z."/>
            <person name="Le Paslier M.C."/>
            <person name="Lippi Y."/>
            <person name="Lorenzon L."/>
            <person name="Mandel J.R."/>
            <person name="Marage G."/>
            <person name="Marchand G."/>
            <person name="Marquand E."/>
            <person name="Bret-Mestries E."/>
            <person name="Morien E."/>
            <person name="Nambeesan S."/>
            <person name="Nguyen T."/>
            <person name="Pegot-Espagnet P."/>
            <person name="Pouilly N."/>
            <person name="Raftis F."/>
            <person name="Sallet E."/>
            <person name="Schiex T."/>
            <person name="Thomas J."/>
            <person name="Vandecasteele C."/>
            <person name="Vares D."/>
            <person name="Vear F."/>
            <person name="Vautrin S."/>
            <person name="Crespi M."/>
            <person name="Mangin B."/>
            <person name="Burke J.M."/>
            <person name="Salse J."/>
            <person name="Munos S."/>
            <person name="Vincourt P."/>
            <person name="Rieseberg L.H."/>
            <person name="Langlade N.B."/>
        </authorList>
    </citation>
    <scope>NUCLEOTIDE SEQUENCE [LARGE SCALE GENOMIC DNA]</scope>
    <source>
        <strain evidence="2">cv. SF193</strain>
    </source>
</reference>
<sequence length="75" mass="8870">MHECRVMSIEAQIWKRYGSKVNTEAMCKFGRTRYSINVFTKVKELKCTNVHGKHIRKDQYGKKERGRVIDHVCLV</sequence>
<name>A0A251SF48_HELAN</name>
<evidence type="ECO:0000313" key="2">
    <source>
        <dbReference type="Proteomes" id="UP000215914"/>
    </source>
</evidence>
<accession>A0A251SF48</accession>
<evidence type="ECO:0000313" key="1">
    <source>
        <dbReference type="EMBL" id="OTF97171.1"/>
    </source>
</evidence>
<dbReference type="AlphaFoldDB" id="A0A251SF48"/>